<comment type="caution">
    <text evidence="2">The sequence shown here is derived from an EMBL/GenBank/DDBJ whole genome shotgun (WGS) entry which is preliminary data.</text>
</comment>
<feature type="region of interest" description="Disordered" evidence="1">
    <location>
        <begin position="240"/>
        <end position="284"/>
    </location>
</feature>
<evidence type="ECO:0000313" key="2">
    <source>
        <dbReference type="EMBL" id="KAG7571157.1"/>
    </source>
</evidence>
<evidence type="ECO:0000313" key="3">
    <source>
        <dbReference type="Proteomes" id="UP000812966"/>
    </source>
</evidence>
<dbReference type="AlphaFoldDB" id="A0A8K0JSD5"/>
<dbReference type="Proteomes" id="UP000812966">
    <property type="component" value="Unassembled WGS sequence"/>
</dbReference>
<protein>
    <submittedName>
        <fullName evidence="2">Uncharacterized protein</fullName>
    </submittedName>
</protein>
<feature type="region of interest" description="Disordered" evidence="1">
    <location>
        <begin position="522"/>
        <end position="608"/>
    </location>
</feature>
<feature type="compositionally biased region" description="Basic and acidic residues" evidence="1">
    <location>
        <begin position="706"/>
        <end position="717"/>
    </location>
</feature>
<feature type="compositionally biased region" description="Basic and acidic residues" evidence="1">
    <location>
        <begin position="845"/>
        <end position="856"/>
    </location>
</feature>
<feature type="compositionally biased region" description="Low complexity" evidence="1">
    <location>
        <begin position="240"/>
        <end position="268"/>
    </location>
</feature>
<feature type="region of interest" description="Disordered" evidence="1">
    <location>
        <begin position="633"/>
        <end position="656"/>
    </location>
</feature>
<feature type="compositionally biased region" description="Basic and acidic residues" evidence="1">
    <location>
        <begin position="895"/>
        <end position="906"/>
    </location>
</feature>
<name>A0A8K0JSD5_9TREE</name>
<reference evidence="2" key="1">
    <citation type="submission" date="2020-04" db="EMBL/GenBank/DDBJ databases">
        <title>Analysis of mating type loci in Filobasidium floriforme.</title>
        <authorList>
            <person name="Nowrousian M."/>
        </authorList>
    </citation>
    <scope>NUCLEOTIDE SEQUENCE</scope>
    <source>
        <strain evidence="2">CBS 6242</strain>
    </source>
</reference>
<dbReference type="EMBL" id="JABELV010000010">
    <property type="protein sequence ID" value="KAG7571157.1"/>
    <property type="molecule type" value="Genomic_DNA"/>
</dbReference>
<feature type="compositionally biased region" description="Basic and acidic residues" evidence="1">
    <location>
        <begin position="545"/>
        <end position="558"/>
    </location>
</feature>
<sequence>MDQTVLSTELCAYTRLVTCHILKEDKSCYFLDGVEVKSGIGGPGNHRKTTGTLVVEGYSKFTVVVDCSAWFLHHQRRQSDQYDPDHEYDDIEASLFFDKQLVTTLVTNGKGGLTHLVFDGEALQERNYKPFLMNVQRAKSKGREINLEHVCKPEVIDIKLKRCRCKEIIYNHILPERSRMCEKYDVEELNVDIRPQDSRWHYQMFRIYCALSPEHVAATYPYQATAPTCLSGSQPSSQSRQSAAFWSGSMPSSQASSSAIPSQVSQVSGAATREEPKRKKTKYRGSMLRDDLQEILDRQRRNPWDSESTTEDTSLNFFAGRLPGPNASERQEEASVNSDAIQECRNLVTEKEAAEDARAWQEILAAQGRSTFAKDSEVGSSRLIAHKDVQQAEPNVSENCSIALANSAPGLEAQERAPYAHGSTVPIITEKQPTQGETAKGISRASSPLTAVESESGNALPLALQAADLDCLRRCETPANDEGNTQRKGTPPRCTSTVPVAQADAVSIADVVQQKADAPGTNANAGLVSPSPPSLFKEPLATTESKAHIESIINHDSEANPTQAERTTMHPPRPSTKIATLSGPSASEPPSDTPIQTRPPPVRSQGDNALVYPTGSCWSGGQPVAAWVEQARGQKRLSTDDNGSSRKKQKVQKVAKRMPLNDPAESSILENESSAAILTVNTPRTVRKETEIVVNSTKPQPSTITPDDKQGSDDHSFEILPSTPHDFKGKSKTQENMPQGETTRPPIVSLRIKIPEGYTGISTGDKAISPSRPPMSNFRRMVQAGLPMGTPEADMAEPTPEVLSGALDQVRAGEHSTPRIRLRLGKGKETGEAAGRTKAKAKRRPAAETDRKERDINGTPEFRIKTGILEAGRSSELGQRQGRTGDGKFTTGNERIGERESSGACI</sequence>
<feature type="compositionally biased region" description="Polar residues" evidence="1">
    <location>
        <begin position="482"/>
        <end position="498"/>
    </location>
</feature>
<organism evidence="2 3">
    <name type="scientific">Filobasidium floriforme</name>
    <dbReference type="NCBI Taxonomy" id="5210"/>
    <lineage>
        <taxon>Eukaryota</taxon>
        <taxon>Fungi</taxon>
        <taxon>Dikarya</taxon>
        <taxon>Basidiomycota</taxon>
        <taxon>Agaricomycotina</taxon>
        <taxon>Tremellomycetes</taxon>
        <taxon>Filobasidiales</taxon>
        <taxon>Filobasidiaceae</taxon>
        <taxon>Filobasidium</taxon>
    </lineage>
</organism>
<evidence type="ECO:0000256" key="1">
    <source>
        <dbReference type="SAM" id="MobiDB-lite"/>
    </source>
</evidence>
<feature type="compositionally biased region" description="Polar residues" evidence="1">
    <location>
        <begin position="693"/>
        <end position="705"/>
    </location>
</feature>
<keyword evidence="3" id="KW-1185">Reference proteome</keyword>
<feature type="compositionally biased region" description="Basic residues" evidence="1">
    <location>
        <begin position="645"/>
        <end position="656"/>
    </location>
</feature>
<gene>
    <name evidence="2" type="ORF">FFLO_00830</name>
</gene>
<feature type="compositionally biased region" description="Polar residues" evidence="1">
    <location>
        <begin position="577"/>
        <end position="596"/>
    </location>
</feature>
<feature type="region of interest" description="Disordered" evidence="1">
    <location>
        <begin position="826"/>
        <end position="906"/>
    </location>
</feature>
<feature type="region of interest" description="Disordered" evidence="1">
    <location>
        <begin position="690"/>
        <end position="744"/>
    </location>
</feature>
<feature type="region of interest" description="Disordered" evidence="1">
    <location>
        <begin position="478"/>
        <end position="498"/>
    </location>
</feature>
<proteinExistence type="predicted"/>
<accession>A0A8K0JSD5</accession>